<reference evidence="2 3" key="1">
    <citation type="submission" date="2018-10" db="EMBL/GenBank/DDBJ databases">
        <title>Draft genome sequence of Bacillus salarius IM0101, isolated from a hypersaline soil in Inner Mongolia, China.</title>
        <authorList>
            <person name="Yamprayoonswat W."/>
            <person name="Boonvisut S."/>
            <person name="Jumpathong W."/>
            <person name="Sittihan S."/>
            <person name="Ruangsuj P."/>
            <person name="Wanthongcharoen S."/>
            <person name="Thongpramul N."/>
            <person name="Pimmason S."/>
            <person name="Yu B."/>
            <person name="Yasawong M."/>
        </authorList>
    </citation>
    <scope>NUCLEOTIDE SEQUENCE [LARGE SCALE GENOMIC DNA]</scope>
    <source>
        <strain evidence="2 3">IM0101</strain>
    </source>
</reference>
<proteinExistence type="inferred from homology"/>
<evidence type="ECO:0008006" key="4">
    <source>
        <dbReference type="Google" id="ProtNLM"/>
    </source>
</evidence>
<protein>
    <recommendedName>
        <fullName evidence="4">Aspartate/glutamate racemase</fullName>
    </recommendedName>
</protein>
<comment type="caution">
    <text evidence="2">The sequence shown here is derived from an EMBL/GenBank/DDBJ whole genome shotgun (WGS) entry which is preliminary data.</text>
</comment>
<dbReference type="Pfam" id="PF01177">
    <property type="entry name" value="Asp_Glu_race"/>
    <property type="match status" value="1"/>
</dbReference>
<name>A0A3R9WT96_9BACI</name>
<dbReference type="EMBL" id="RBVX01000010">
    <property type="protein sequence ID" value="RSL33133.1"/>
    <property type="molecule type" value="Genomic_DNA"/>
</dbReference>
<organism evidence="2 3">
    <name type="scientific">Salibacterium salarium</name>
    <dbReference type="NCBI Taxonomy" id="284579"/>
    <lineage>
        <taxon>Bacteria</taxon>
        <taxon>Bacillati</taxon>
        <taxon>Bacillota</taxon>
        <taxon>Bacilli</taxon>
        <taxon>Bacillales</taxon>
        <taxon>Bacillaceae</taxon>
    </lineage>
</organism>
<dbReference type="RefSeq" id="WP_125556196.1">
    <property type="nucleotide sequence ID" value="NZ_RBVX01000010.1"/>
</dbReference>
<accession>A0A3R9WT96</accession>
<dbReference type="InterPro" id="IPR053714">
    <property type="entry name" value="Iso_Racemase_Enz_sf"/>
</dbReference>
<evidence type="ECO:0000313" key="2">
    <source>
        <dbReference type="EMBL" id="RSL33133.1"/>
    </source>
</evidence>
<dbReference type="Gene3D" id="3.40.50.12500">
    <property type="match status" value="1"/>
</dbReference>
<comment type="similarity">
    <text evidence="1">Belongs to the HyuE racemase family.</text>
</comment>
<sequence>MKIGVIHATCNAVPPLNEAFKKLAPDVTVLNFVNENIQYYANQIDGIDDKLYREFASITFTAQEAGVNAIIVACTVLTPYVDVMKPFISVPILAVDRPMLENAAQNYEKVGVVATNAPSVPATKAQVEKLAKEYGKEIEVDTEISTQAFAELKAGNEAEHNRLNCHAAAELKKRGCEAIILAQITQASAESETKKIEIPILTSPREAVKAVFEAIEENQLSNR</sequence>
<gene>
    <name evidence="2" type="ORF">D7Z54_12595</name>
</gene>
<dbReference type="OrthoDB" id="978447at2"/>
<evidence type="ECO:0000313" key="3">
    <source>
        <dbReference type="Proteomes" id="UP000275076"/>
    </source>
</evidence>
<dbReference type="InterPro" id="IPR015942">
    <property type="entry name" value="Asp/Glu/hydantoin_racemase"/>
</dbReference>
<dbReference type="GO" id="GO:0047661">
    <property type="term" value="F:amino-acid racemase activity"/>
    <property type="evidence" value="ECO:0007669"/>
    <property type="project" value="InterPro"/>
</dbReference>
<dbReference type="AlphaFoldDB" id="A0A3R9WT96"/>
<keyword evidence="3" id="KW-1185">Reference proteome</keyword>
<evidence type="ECO:0000256" key="1">
    <source>
        <dbReference type="ARBA" id="ARBA00038414"/>
    </source>
</evidence>
<dbReference type="Proteomes" id="UP000275076">
    <property type="component" value="Unassembled WGS sequence"/>
</dbReference>